<accession>A0A0D6ER89</accession>
<keyword evidence="3" id="KW-1185">Reference proteome</keyword>
<reference evidence="3" key="1">
    <citation type="submission" date="2015-02" db="EMBL/GenBank/DDBJ databases">
        <authorList>
            <person name="Gon?alves P."/>
        </authorList>
    </citation>
    <scope>NUCLEOTIDE SEQUENCE [LARGE SCALE GENOMIC DNA]</scope>
</reference>
<dbReference type="OrthoDB" id="10646379at2759"/>
<sequence>MSASLARTVFRPASSALGSSSTASSQSACPARHFLPHSTRSAGPGPVRNANLTAHLAVAAVLVASTHYYVSHPDTLLFDHPPRSAIGWVPARHIAHREAFASPSSPPAGSSAPTSTGAFSPPSSASLPTSTPSAAARSGMQGIDLGVSGAASRSVSWS</sequence>
<dbReference type="Proteomes" id="UP000243876">
    <property type="component" value="Unassembled WGS sequence"/>
</dbReference>
<protein>
    <submittedName>
        <fullName evidence="2">SPOSA6832_04092-mRNA-1:cds</fullName>
    </submittedName>
</protein>
<evidence type="ECO:0000313" key="3">
    <source>
        <dbReference type="Proteomes" id="UP000243876"/>
    </source>
</evidence>
<feature type="compositionally biased region" description="Low complexity" evidence="1">
    <location>
        <begin position="100"/>
        <end position="138"/>
    </location>
</feature>
<dbReference type="EMBL" id="CENE01000023">
    <property type="protein sequence ID" value="CEQ42291.1"/>
    <property type="molecule type" value="Genomic_DNA"/>
</dbReference>
<evidence type="ECO:0000256" key="1">
    <source>
        <dbReference type="SAM" id="MobiDB-lite"/>
    </source>
</evidence>
<dbReference type="AlphaFoldDB" id="A0A0D6ER89"/>
<feature type="region of interest" description="Disordered" evidence="1">
    <location>
        <begin position="16"/>
        <end position="46"/>
    </location>
</feature>
<feature type="compositionally biased region" description="Low complexity" evidence="1">
    <location>
        <begin position="16"/>
        <end position="31"/>
    </location>
</feature>
<evidence type="ECO:0000313" key="2">
    <source>
        <dbReference type="EMBL" id="CEQ42291.1"/>
    </source>
</evidence>
<organism evidence="2 3">
    <name type="scientific">Sporidiobolus salmonicolor</name>
    <name type="common">Yeast-like fungus</name>
    <name type="synonym">Sporobolomyces salmonicolor</name>
    <dbReference type="NCBI Taxonomy" id="5005"/>
    <lineage>
        <taxon>Eukaryota</taxon>
        <taxon>Fungi</taxon>
        <taxon>Dikarya</taxon>
        <taxon>Basidiomycota</taxon>
        <taxon>Pucciniomycotina</taxon>
        <taxon>Microbotryomycetes</taxon>
        <taxon>Sporidiobolales</taxon>
        <taxon>Sporidiobolaceae</taxon>
        <taxon>Sporobolomyces</taxon>
    </lineage>
</organism>
<gene>
    <name evidence="2" type="primary">SPOSA6832_04092</name>
</gene>
<feature type="non-terminal residue" evidence="2">
    <location>
        <position position="1"/>
    </location>
</feature>
<name>A0A0D6ER89_SPOSA</name>
<proteinExistence type="predicted"/>
<feature type="region of interest" description="Disordered" evidence="1">
    <location>
        <begin position="99"/>
        <end position="141"/>
    </location>
</feature>